<organism evidence="1 2">
    <name type="scientific">Rahnella aquatilis (strain ATCC 33071 / DSM 4594 / JCM 1683 / NBRC 105701 / NCIMB 13365 / CIP 78.65)</name>
    <dbReference type="NCBI Taxonomy" id="745277"/>
    <lineage>
        <taxon>Bacteria</taxon>
        <taxon>Pseudomonadati</taxon>
        <taxon>Pseudomonadota</taxon>
        <taxon>Gammaproteobacteria</taxon>
        <taxon>Enterobacterales</taxon>
        <taxon>Yersiniaceae</taxon>
        <taxon>Rahnella</taxon>
    </lineage>
</organism>
<dbReference type="RefSeq" id="WP_015696784.1">
    <property type="nucleotide sequence ID" value="NC_016818.1"/>
</dbReference>
<accession>H2IT62</accession>
<reference evidence="1 2" key="1">
    <citation type="journal article" date="2012" name="J. Bacteriol.">
        <title>Complete Genome Sequence of Rahnella aquatilis CIP 78.65.</title>
        <authorList>
            <person name="Martinez R.J."/>
            <person name="Bruce D."/>
            <person name="Detter C."/>
            <person name="Goodwin L.A."/>
            <person name="Han J."/>
            <person name="Han C.S."/>
            <person name="Held B."/>
            <person name="Land M.L."/>
            <person name="Mikhailova N."/>
            <person name="Nolan M."/>
            <person name="Pennacchio L."/>
            <person name="Pitluck S."/>
            <person name="Tapia R."/>
            <person name="Woyke T."/>
            <person name="Sobecky P.A."/>
        </authorList>
    </citation>
    <scope>NUCLEOTIDE SEQUENCE [LARGE SCALE GENOMIC DNA]</scope>
    <source>
        <strain evidence="2">ATCC 33071 / DSM 4594 / JCM 1683 / NBRC 105701 / NCIMB 13365 / CIP 78.65</strain>
    </source>
</reference>
<evidence type="ECO:0000313" key="2">
    <source>
        <dbReference type="Proteomes" id="UP000009010"/>
    </source>
</evidence>
<dbReference type="EMBL" id="CP003244">
    <property type="protein sequence ID" value="AEX51581.1"/>
    <property type="molecule type" value="Genomic_DNA"/>
</dbReference>
<reference evidence="2" key="2">
    <citation type="submission" date="2012-01" db="EMBL/GenBank/DDBJ databases">
        <title>Complete sequence of chromosome of Rahnella aquatilis CIP 78.65.</title>
        <authorList>
            <person name="Lucas S."/>
            <person name="Han J."/>
            <person name="Lapidus A."/>
            <person name="Cheng J.-F."/>
            <person name="Goodwin L."/>
            <person name="Pitluck S."/>
            <person name="Peters L."/>
            <person name="Ovchinnikova G."/>
            <person name="Held B."/>
            <person name="Detter J.C."/>
            <person name="Han C."/>
            <person name="Tapia R."/>
            <person name="Land M."/>
            <person name="Hauser L."/>
            <person name="Kyrpides N."/>
            <person name="Ivanova N."/>
            <person name="Pagani I."/>
            <person name="Sobecky P."/>
            <person name="Martinez R."/>
            <person name="Woyke T."/>
        </authorList>
    </citation>
    <scope>NUCLEOTIDE SEQUENCE [LARGE SCALE GENOMIC DNA]</scope>
    <source>
        <strain evidence="2">ATCC 33071 / DSM 4594 / JCM 1683 / NBRC 105701 / NCIMB 13365 / CIP 78.65</strain>
    </source>
</reference>
<dbReference type="HOGENOM" id="CLU_068636_0_0_6"/>
<evidence type="ECO:0008006" key="3">
    <source>
        <dbReference type="Google" id="ProtNLM"/>
    </source>
</evidence>
<protein>
    <recommendedName>
        <fullName evidence="3">HsdR</fullName>
    </recommendedName>
</protein>
<sequence>MQEENGSLPEAKLSKEVQALINNGLDFLDQAREELKKSKPKFSVVSFWTAVEILLKVPLAHEHWSLICSRKSPPKKQDFQDGDFQSITYDETRNLLRDVLNKPLSSETHQAFDKVRKHRNRLVHFYHPKFTDTEVQQILDEQADAWFRLYQLIRKDWMTIIGVALYHKLLNDESRLLRSSLYYSKAKFRSLADTLKRHRDEGKTIVPCPICKQKAAVRSAFNEECDHTRYESNCLVCGIADVYVEVLCPECGIKQRIEPDGELDFTCEECQHSEPKIELLDESDCSPEDAMIMGGPASCSDCEGYETVCDFGGSYLCVSCLTLHEAVGSCEYCGANSTNIPEMSALVGCSFCSGNEKLLYDD</sequence>
<dbReference type="OrthoDB" id="3818700at2"/>
<dbReference type="KEGG" id="raq:Rahaq2_1708"/>
<evidence type="ECO:0000313" key="1">
    <source>
        <dbReference type="EMBL" id="AEX51581.1"/>
    </source>
</evidence>
<name>H2IT62_RAHAC</name>
<dbReference type="PATRIC" id="fig|745277.3.peg.1639"/>
<dbReference type="AlphaFoldDB" id="H2IT62"/>
<proteinExistence type="predicted"/>
<keyword evidence="2" id="KW-1185">Reference proteome</keyword>
<dbReference type="eggNOG" id="ENOG5032RGP">
    <property type="taxonomic scope" value="Bacteria"/>
</dbReference>
<dbReference type="Proteomes" id="UP000009010">
    <property type="component" value="Chromosome"/>
</dbReference>
<gene>
    <name evidence="1" type="ordered locus">Rahaq2_1708</name>
</gene>